<accession>A0A1M4ZHN0</accession>
<dbReference type="InterPro" id="IPR006439">
    <property type="entry name" value="HAD-SF_hydro_IA"/>
</dbReference>
<dbReference type="SUPFAM" id="SSF56784">
    <property type="entry name" value="HAD-like"/>
    <property type="match status" value="1"/>
</dbReference>
<name>A0A1M4ZHN0_9BACT</name>
<dbReference type="EMBL" id="FQUC01000004">
    <property type="protein sequence ID" value="SHF17550.1"/>
    <property type="molecule type" value="Genomic_DNA"/>
</dbReference>
<sequence length="224" mass="25690">MIKHISFDLWMTLIQSHPEFKLKRAQLIADMFGIKDKEAKDIDSFVRSVDKVFDRKNMISGQKLSANVMYCKVLQKVVPDAQAVTLDNAIELRKKSDELFIEYPPVFLNENIPHILSELKKDGYTINLSSNTGFIEGDILRPTLSRMGIIDYFDFLVFSDEINASKPSSYFFQTVFENAHVDKHEILHIGDNPKADYQGAKSFGFDALLITNNNYTIDDVKRKL</sequence>
<dbReference type="RefSeq" id="WP_062181574.1">
    <property type="nucleotide sequence ID" value="NZ_BBXL01000013.1"/>
</dbReference>
<dbReference type="OrthoDB" id="3669651at2"/>
<keyword evidence="2" id="KW-1185">Reference proteome</keyword>
<organism evidence="1 2">
    <name type="scientific">Dysgonomonas macrotermitis</name>
    <dbReference type="NCBI Taxonomy" id="1346286"/>
    <lineage>
        <taxon>Bacteria</taxon>
        <taxon>Pseudomonadati</taxon>
        <taxon>Bacteroidota</taxon>
        <taxon>Bacteroidia</taxon>
        <taxon>Bacteroidales</taxon>
        <taxon>Dysgonomonadaceae</taxon>
        <taxon>Dysgonomonas</taxon>
    </lineage>
</organism>
<dbReference type="PANTHER" id="PTHR46191:SF2">
    <property type="entry name" value="HALOACID DEHALOGENASE-LIKE HYDROLASE DOMAIN-CONTAINING PROTEIN 3"/>
    <property type="match status" value="1"/>
</dbReference>
<evidence type="ECO:0000313" key="1">
    <source>
        <dbReference type="EMBL" id="SHF17550.1"/>
    </source>
</evidence>
<dbReference type="PANTHER" id="PTHR46191">
    <property type="match status" value="1"/>
</dbReference>
<dbReference type="SFLD" id="SFLDS00003">
    <property type="entry name" value="Haloacid_Dehalogenase"/>
    <property type="match status" value="1"/>
</dbReference>
<dbReference type="GO" id="GO:0016787">
    <property type="term" value="F:hydrolase activity"/>
    <property type="evidence" value="ECO:0007669"/>
    <property type="project" value="UniProtKB-KW"/>
</dbReference>
<reference evidence="2" key="1">
    <citation type="submission" date="2016-11" db="EMBL/GenBank/DDBJ databases">
        <authorList>
            <person name="Varghese N."/>
            <person name="Submissions S."/>
        </authorList>
    </citation>
    <scope>NUCLEOTIDE SEQUENCE [LARGE SCALE GENOMIC DNA]</scope>
    <source>
        <strain evidence="2">DSM 27370</strain>
    </source>
</reference>
<proteinExistence type="predicted"/>
<evidence type="ECO:0000313" key="2">
    <source>
        <dbReference type="Proteomes" id="UP000184480"/>
    </source>
</evidence>
<dbReference type="AlphaFoldDB" id="A0A1M4ZHN0"/>
<dbReference type="Gene3D" id="1.10.150.400">
    <property type="match status" value="1"/>
</dbReference>
<dbReference type="InterPro" id="IPR023214">
    <property type="entry name" value="HAD_sf"/>
</dbReference>
<dbReference type="InterPro" id="IPR041492">
    <property type="entry name" value="HAD_2"/>
</dbReference>
<gene>
    <name evidence="1" type="ORF">SAMN05444362_10492</name>
</gene>
<dbReference type="Proteomes" id="UP000184480">
    <property type="component" value="Unassembled WGS sequence"/>
</dbReference>
<dbReference type="Pfam" id="PF13419">
    <property type="entry name" value="HAD_2"/>
    <property type="match status" value="1"/>
</dbReference>
<dbReference type="InterPro" id="IPR036412">
    <property type="entry name" value="HAD-like_sf"/>
</dbReference>
<dbReference type="SFLD" id="SFLDG01129">
    <property type="entry name" value="C1.5:_HAD__Beta-PGM__Phosphata"/>
    <property type="match status" value="1"/>
</dbReference>
<keyword evidence="1" id="KW-0378">Hydrolase</keyword>
<dbReference type="STRING" id="1346286.SAMN05444362_10492"/>
<dbReference type="NCBIfam" id="TIGR01549">
    <property type="entry name" value="HAD-SF-IA-v1"/>
    <property type="match status" value="1"/>
</dbReference>
<dbReference type="InterPro" id="IPR051828">
    <property type="entry name" value="HAD-like_hydrolase_domain"/>
</dbReference>
<dbReference type="Gene3D" id="3.40.50.1000">
    <property type="entry name" value="HAD superfamily/HAD-like"/>
    <property type="match status" value="1"/>
</dbReference>
<protein>
    <submittedName>
        <fullName evidence="1">Putative hydrolase of the HAD superfamily</fullName>
    </submittedName>
</protein>